<reference evidence="4 5" key="2">
    <citation type="journal article" date="2008" name="Nature">
        <title>The Phaeodactylum genome reveals the evolutionary history of diatom genomes.</title>
        <authorList>
            <person name="Bowler C."/>
            <person name="Allen A.E."/>
            <person name="Badger J.H."/>
            <person name="Grimwood J."/>
            <person name="Jabbari K."/>
            <person name="Kuo A."/>
            <person name="Maheswari U."/>
            <person name="Martens C."/>
            <person name="Maumus F."/>
            <person name="Otillar R.P."/>
            <person name="Rayko E."/>
            <person name="Salamov A."/>
            <person name="Vandepoele K."/>
            <person name="Beszteri B."/>
            <person name="Gruber A."/>
            <person name="Heijde M."/>
            <person name="Katinka M."/>
            <person name="Mock T."/>
            <person name="Valentin K."/>
            <person name="Verret F."/>
            <person name="Berges J.A."/>
            <person name="Brownlee C."/>
            <person name="Cadoret J.P."/>
            <person name="Chiovitti A."/>
            <person name="Choi C.J."/>
            <person name="Coesel S."/>
            <person name="De Martino A."/>
            <person name="Detter J.C."/>
            <person name="Durkin C."/>
            <person name="Falciatore A."/>
            <person name="Fournet J."/>
            <person name="Haruta M."/>
            <person name="Huysman M.J."/>
            <person name="Jenkins B.D."/>
            <person name="Jiroutova K."/>
            <person name="Jorgensen R.E."/>
            <person name="Joubert Y."/>
            <person name="Kaplan A."/>
            <person name="Kroger N."/>
            <person name="Kroth P.G."/>
            <person name="La Roche J."/>
            <person name="Lindquist E."/>
            <person name="Lommer M."/>
            <person name="Martin-Jezequel V."/>
            <person name="Lopez P.J."/>
            <person name="Lucas S."/>
            <person name="Mangogna M."/>
            <person name="McGinnis K."/>
            <person name="Medlin L.K."/>
            <person name="Montsant A."/>
            <person name="Oudot-Le Secq M.P."/>
            <person name="Napoli C."/>
            <person name="Obornik M."/>
            <person name="Parker M.S."/>
            <person name="Petit J.L."/>
            <person name="Porcel B.M."/>
            <person name="Poulsen N."/>
            <person name="Robison M."/>
            <person name="Rychlewski L."/>
            <person name="Rynearson T.A."/>
            <person name="Schmutz J."/>
            <person name="Shapiro H."/>
            <person name="Siaut M."/>
            <person name="Stanley M."/>
            <person name="Sussman M.R."/>
            <person name="Taylor A.R."/>
            <person name="Vardi A."/>
            <person name="von Dassow P."/>
            <person name="Vyverman W."/>
            <person name="Willis A."/>
            <person name="Wyrwicz L.S."/>
            <person name="Rokhsar D.S."/>
            <person name="Weissenbach J."/>
            <person name="Armbrust E.V."/>
            <person name="Green B.R."/>
            <person name="Van de Peer Y."/>
            <person name="Grigoriev I.V."/>
        </authorList>
    </citation>
    <scope>NUCLEOTIDE SEQUENCE [LARGE SCALE GENOMIC DNA]</scope>
    <source>
        <strain evidence="4 5">CCMP1335</strain>
    </source>
</reference>
<dbReference type="Gene3D" id="3.20.20.190">
    <property type="entry name" value="Phosphatidylinositol (PI) phosphodiesterase"/>
    <property type="match status" value="1"/>
</dbReference>
<dbReference type="EMBL" id="CM000640">
    <property type="protein sequence ID" value="EED94265.1"/>
    <property type="molecule type" value="Genomic_DNA"/>
</dbReference>
<dbReference type="InterPro" id="IPR051057">
    <property type="entry name" value="PI-PLC_domain"/>
</dbReference>
<dbReference type="GO" id="GO:0006629">
    <property type="term" value="P:lipid metabolic process"/>
    <property type="evidence" value="ECO:0007669"/>
    <property type="project" value="InterPro"/>
</dbReference>
<dbReference type="KEGG" id="tps:THAPSDRAFT_21757"/>
<keyword evidence="5" id="KW-1185">Reference proteome</keyword>
<dbReference type="GeneID" id="7451656"/>
<feature type="signal peptide" evidence="3">
    <location>
        <begin position="1"/>
        <end position="18"/>
    </location>
</feature>
<evidence type="ECO:0008006" key="6">
    <source>
        <dbReference type="Google" id="ProtNLM"/>
    </source>
</evidence>
<proteinExistence type="predicted"/>
<organism evidence="4 5">
    <name type="scientific">Thalassiosira pseudonana</name>
    <name type="common">Marine diatom</name>
    <name type="synonym">Cyclotella nana</name>
    <dbReference type="NCBI Taxonomy" id="35128"/>
    <lineage>
        <taxon>Eukaryota</taxon>
        <taxon>Sar</taxon>
        <taxon>Stramenopiles</taxon>
        <taxon>Ochrophyta</taxon>
        <taxon>Bacillariophyta</taxon>
        <taxon>Coscinodiscophyceae</taxon>
        <taxon>Thalassiosirophycidae</taxon>
        <taxon>Thalassiosirales</taxon>
        <taxon>Thalassiosiraceae</taxon>
        <taxon>Thalassiosira</taxon>
    </lineage>
</organism>
<gene>
    <name evidence="4" type="ORF">THAPSDRAFT_21757</name>
</gene>
<evidence type="ECO:0000256" key="2">
    <source>
        <dbReference type="SAM" id="Phobius"/>
    </source>
</evidence>
<feature type="compositionally biased region" description="Polar residues" evidence="1">
    <location>
        <begin position="37"/>
        <end position="48"/>
    </location>
</feature>
<dbReference type="OMA" id="CPNGNDD"/>
<dbReference type="Pfam" id="PF26178">
    <property type="entry name" value="PI-PLC_cat"/>
    <property type="match status" value="1"/>
</dbReference>
<feature type="region of interest" description="Disordered" evidence="1">
    <location>
        <begin position="557"/>
        <end position="593"/>
    </location>
</feature>
<feature type="compositionally biased region" description="Polar residues" evidence="1">
    <location>
        <begin position="664"/>
        <end position="679"/>
    </location>
</feature>
<feature type="region of interest" description="Disordered" evidence="1">
    <location>
        <begin position="651"/>
        <end position="679"/>
    </location>
</feature>
<feature type="compositionally biased region" description="Low complexity" evidence="1">
    <location>
        <begin position="557"/>
        <end position="570"/>
    </location>
</feature>
<keyword evidence="2" id="KW-1133">Transmembrane helix</keyword>
<dbReference type="RefSeq" id="XP_002288829.1">
    <property type="nucleotide sequence ID" value="XM_002288793.1"/>
</dbReference>
<evidence type="ECO:0000313" key="4">
    <source>
        <dbReference type="EMBL" id="EED94265.1"/>
    </source>
</evidence>
<dbReference type="PaxDb" id="35128-Thaps21757"/>
<accession>B8BXT7</accession>
<evidence type="ECO:0000313" key="5">
    <source>
        <dbReference type="Proteomes" id="UP000001449"/>
    </source>
</evidence>
<dbReference type="GO" id="GO:0008081">
    <property type="term" value="F:phosphoric diester hydrolase activity"/>
    <property type="evidence" value="ECO:0000318"/>
    <property type="project" value="GO_Central"/>
</dbReference>
<reference evidence="4 5" key="1">
    <citation type="journal article" date="2004" name="Science">
        <title>The genome of the diatom Thalassiosira pseudonana: ecology, evolution, and metabolism.</title>
        <authorList>
            <person name="Armbrust E.V."/>
            <person name="Berges J.A."/>
            <person name="Bowler C."/>
            <person name="Green B.R."/>
            <person name="Martinez D."/>
            <person name="Putnam N.H."/>
            <person name="Zhou S."/>
            <person name="Allen A.E."/>
            <person name="Apt K.E."/>
            <person name="Bechner M."/>
            <person name="Brzezinski M.A."/>
            <person name="Chaal B.K."/>
            <person name="Chiovitti A."/>
            <person name="Davis A.K."/>
            <person name="Demarest M.S."/>
            <person name="Detter J.C."/>
            <person name="Glavina T."/>
            <person name="Goodstein D."/>
            <person name="Hadi M.Z."/>
            <person name="Hellsten U."/>
            <person name="Hildebrand M."/>
            <person name="Jenkins B.D."/>
            <person name="Jurka J."/>
            <person name="Kapitonov V.V."/>
            <person name="Kroger N."/>
            <person name="Lau W.W."/>
            <person name="Lane T.W."/>
            <person name="Larimer F.W."/>
            <person name="Lippmeier J.C."/>
            <person name="Lucas S."/>
            <person name="Medina M."/>
            <person name="Montsant A."/>
            <person name="Obornik M."/>
            <person name="Parker M.S."/>
            <person name="Palenik B."/>
            <person name="Pazour G.J."/>
            <person name="Richardson P.M."/>
            <person name="Rynearson T.A."/>
            <person name="Saito M.A."/>
            <person name="Schwartz D.C."/>
            <person name="Thamatrakoln K."/>
            <person name="Valentin K."/>
            <person name="Vardi A."/>
            <person name="Wilkerson F.P."/>
            <person name="Rokhsar D.S."/>
        </authorList>
    </citation>
    <scope>NUCLEOTIDE SEQUENCE [LARGE SCALE GENOMIC DNA]</scope>
    <source>
        <strain evidence="4 5">CCMP1335</strain>
    </source>
</reference>
<evidence type="ECO:0000256" key="1">
    <source>
        <dbReference type="SAM" id="MobiDB-lite"/>
    </source>
</evidence>
<dbReference type="AlphaFoldDB" id="B8BXT7"/>
<dbReference type="PANTHER" id="PTHR13593">
    <property type="match status" value="1"/>
</dbReference>
<protein>
    <recommendedName>
        <fullName evidence="6">PLC-like phosphodiesterase</fullName>
    </recommendedName>
</protein>
<evidence type="ECO:0000256" key="3">
    <source>
        <dbReference type="SAM" id="SignalP"/>
    </source>
</evidence>
<dbReference type="InterPro" id="IPR017946">
    <property type="entry name" value="PLC-like_Pdiesterase_TIM-brl"/>
</dbReference>
<keyword evidence="2" id="KW-0472">Membrane</keyword>
<feature type="transmembrane region" description="Helical" evidence="2">
    <location>
        <begin position="687"/>
        <end position="708"/>
    </location>
</feature>
<dbReference type="InParanoid" id="B8BXT7"/>
<sequence length="709" mass="75905">MLLIPLILRLFAITTASSSEWQHTNPSAASLRRQLQDDATSTTSNTTPDDGDLPFHKATFLASHNAHANRDAASSFFETLGINQDSSIYDQLSNNDVRGLLLDIKLDPNFADEQLRLVHGPLDFGGFSSVANENLIPFLEENPNAIVTLILETTGDSGEYEATIRANILKELQTIFSALSVNGQPLKEITFKYDDLLWQNHDNWPTLSEIRQSGQRLFIFSDRSELANSEYGFMHNQQVMKENYWEGVVDCIAQFGWDLSTVSLPSNQSWSRLFMMNHFCCESGAESFGRVVGEALLGGGDNGWGILYPRIQNCMANNGGVTPNFIALDWVVNSEEARAVRDYLKFGGAVGRGQTCDDDSQCATSSCNTAAGICQCQECASNSLDICPGCASGQYCQSAGDSSANQCIVKERIENSYVCSTSFDSAVASCNTAVRCPNGNDDCPVDQVCFNAVDCLPAPTLQPTDQSSSSSSSDATTSVQVQEITTTVPATAETSESPSAAVIEPTAAPITPASRYCGESYEDAKTTCSEITACPKGYECPSGLTCYDGVKCFTRRPTSSPTDTPTTASPISPPSASPVTDAPIAPSMSPTDRPTRAPFDFFNEYFCGGNFTEAQSSCYTTTPCPTGSPASCLNGETCYGGIKCIAPPSISPTLQPTDKPPTKSPSAVVQEQTTSPPFNWLNTNGGMAAMSGGYAIVAMIVGVAGVMLW</sequence>
<feature type="chain" id="PRO_5002866078" description="PLC-like phosphodiesterase" evidence="3">
    <location>
        <begin position="19"/>
        <end position="709"/>
    </location>
</feature>
<feature type="region of interest" description="Disordered" evidence="1">
    <location>
        <begin position="23"/>
        <end position="52"/>
    </location>
</feature>
<name>B8BXT7_THAPS</name>
<dbReference type="SUPFAM" id="SSF51695">
    <property type="entry name" value="PLC-like phosphodiesterases"/>
    <property type="match status" value="1"/>
</dbReference>
<dbReference type="Proteomes" id="UP000001449">
    <property type="component" value="Chromosome 3"/>
</dbReference>
<dbReference type="HOGENOM" id="CLU_389604_0_0_1"/>
<dbReference type="eggNOG" id="ENOG502T4MC">
    <property type="taxonomic scope" value="Eukaryota"/>
</dbReference>
<keyword evidence="3" id="KW-0732">Signal</keyword>
<keyword evidence="2" id="KW-0812">Transmembrane</keyword>
<dbReference type="PANTHER" id="PTHR13593:SF140">
    <property type="entry name" value="PLC-LIKE PHOSPHODIESTERASE"/>
    <property type="match status" value="1"/>
</dbReference>